<accession>A0A0C2X8Y6</accession>
<feature type="region of interest" description="Disordered" evidence="1">
    <location>
        <begin position="224"/>
        <end position="282"/>
    </location>
</feature>
<feature type="compositionally biased region" description="Low complexity" evidence="1">
    <location>
        <begin position="63"/>
        <end position="79"/>
    </location>
</feature>
<dbReference type="HOGENOM" id="CLU_056767_0_0_1"/>
<proteinExistence type="predicted"/>
<feature type="region of interest" description="Disordered" evidence="1">
    <location>
        <begin position="45"/>
        <end position="95"/>
    </location>
</feature>
<feature type="compositionally biased region" description="Polar residues" evidence="1">
    <location>
        <begin position="49"/>
        <end position="61"/>
    </location>
</feature>
<feature type="compositionally biased region" description="Basic and acidic residues" evidence="1">
    <location>
        <begin position="248"/>
        <end position="269"/>
    </location>
</feature>
<evidence type="ECO:0000256" key="1">
    <source>
        <dbReference type="SAM" id="MobiDB-lite"/>
    </source>
</evidence>
<dbReference type="InParanoid" id="A0A0C2X8Y6"/>
<organism evidence="2 3">
    <name type="scientific">Amanita muscaria (strain Koide BX008)</name>
    <dbReference type="NCBI Taxonomy" id="946122"/>
    <lineage>
        <taxon>Eukaryota</taxon>
        <taxon>Fungi</taxon>
        <taxon>Dikarya</taxon>
        <taxon>Basidiomycota</taxon>
        <taxon>Agaricomycotina</taxon>
        <taxon>Agaricomycetes</taxon>
        <taxon>Agaricomycetidae</taxon>
        <taxon>Agaricales</taxon>
        <taxon>Pluteineae</taxon>
        <taxon>Amanitaceae</taxon>
        <taxon>Amanita</taxon>
    </lineage>
</organism>
<dbReference type="Proteomes" id="UP000054549">
    <property type="component" value="Unassembled WGS sequence"/>
</dbReference>
<reference evidence="2 3" key="1">
    <citation type="submission" date="2014-04" db="EMBL/GenBank/DDBJ databases">
        <title>Evolutionary Origins and Diversification of the Mycorrhizal Mutualists.</title>
        <authorList>
            <consortium name="DOE Joint Genome Institute"/>
            <consortium name="Mycorrhizal Genomics Consortium"/>
            <person name="Kohler A."/>
            <person name="Kuo A."/>
            <person name="Nagy L.G."/>
            <person name="Floudas D."/>
            <person name="Copeland A."/>
            <person name="Barry K.W."/>
            <person name="Cichocki N."/>
            <person name="Veneault-Fourrey C."/>
            <person name="LaButti K."/>
            <person name="Lindquist E.A."/>
            <person name="Lipzen A."/>
            <person name="Lundell T."/>
            <person name="Morin E."/>
            <person name="Murat C."/>
            <person name="Riley R."/>
            <person name="Ohm R."/>
            <person name="Sun H."/>
            <person name="Tunlid A."/>
            <person name="Henrissat B."/>
            <person name="Grigoriev I.V."/>
            <person name="Hibbett D.S."/>
            <person name="Martin F."/>
        </authorList>
    </citation>
    <scope>NUCLEOTIDE SEQUENCE [LARGE SCALE GENOMIC DNA]</scope>
    <source>
        <strain evidence="2 3">Koide BX008</strain>
    </source>
</reference>
<evidence type="ECO:0000313" key="3">
    <source>
        <dbReference type="Proteomes" id="UP000054549"/>
    </source>
</evidence>
<feature type="region of interest" description="Disordered" evidence="1">
    <location>
        <begin position="325"/>
        <end position="348"/>
    </location>
</feature>
<feature type="region of interest" description="Disordered" evidence="1">
    <location>
        <begin position="153"/>
        <end position="211"/>
    </location>
</feature>
<protein>
    <submittedName>
        <fullName evidence="2">Uncharacterized protein</fullName>
    </submittedName>
</protein>
<dbReference type="EMBL" id="KN818240">
    <property type="protein sequence ID" value="KIL65776.1"/>
    <property type="molecule type" value="Genomic_DNA"/>
</dbReference>
<keyword evidence="3" id="KW-1185">Reference proteome</keyword>
<sequence>MDRIRPIFALGPTWNFEADTTATADRSTTPIPSFAGFSDFDLDLSSLSPETSPNNSTTGIPLTSEPSTPRSSRTPSFFSQANFSSDGRPAKKMSPTLMVSPSVATTVIRGSWPLIRYVGRGTPVDKTRRVEWGTLGGEEVTEDGLLFSSVRSASLDSTSRRPVSQEWNFSLGPSSSSQPTLKAHDHGFPRSKSKFFDQPPPELAPISIGADNSDDWSSLMHKVLQPSTPDDEKGKTTDEAALPDPGDPEAKTPRTKEVKDHNGEEHIRPTESAQPATGGEGAMTPEEIRQLDMELGNNLGLNEALNLGLSLRGDGMNLFNLGIIPSSGQDTPSVYPSDEGASRTSRPPSVQVLEATSVGSLGTRSDDYHPAPVHGVKTKARSWWGRFVKSFRRVHNILHLHSPKQG</sequence>
<dbReference type="AlphaFoldDB" id="A0A0C2X8Y6"/>
<dbReference type="OrthoDB" id="2919784at2759"/>
<feature type="compositionally biased region" description="Polar residues" evidence="1">
    <location>
        <begin position="153"/>
        <end position="180"/>
    </location>
</feature>
<name>A0A0C2X8Y6_AMAMK</name>
<evidence type="ECO:0000313" key="2">
    <source>
        <dbReference type="EMBL" id="KIL65776.1"/>
    </source>
</evidence>
<dbReference type="STRING" id="946122.A0A0C2X8Y6"/>
<gene>
    <name evidence="2" type="ORF">M378DRAFT_23857</name>
</gene>